<dbReference type="InterPro" id="IPR047057">
    <property type="entry name" value="MerR_fam"/>
</dbReference>
<dbReference type="InterPro" id="IPR036244">
    <property type="entry name" value="TipA-like_antibiotic-bd"/>
</dbReference>
<keyword evidence="5" id="KW-1185">Reference proteome</keyword>
<reference evidence="4 5" key="1">
    <citation type="submission" date="2021-05" db="EMBL/GenBank/DDBJ databases">
        <title>Direct Submission.</title>
        <authorList>
            <person name="Li K."/>
            <person name="Gao J."/>
        </authorList>
    </citation>
    <scope>NUCLEOTIDE SEQUENCE [LARGE SCALE GENOMIC DNA]</scope>
    <source>
        <strain evidence="4 5">Mg02</strain>
    </source>
</reference>
<dbReference type="EMBL" id="CP074133">
    <property type="protein sequence ID" value="QUX25452.1"/>
    <property type="molecule type" value="Genomic_DNA"/>
</dbReference>
<dbReference type="PANTHER" id="PTHR30204">
    <property type="entry name" value="REDOX-CYCLING DRUG-SENSING TRANSCRIPTIONAL ACTIVATOR SOXR"/>
    <property type="match status" value="1"/>
</dbReference>
<dbReference type="RefSeq" id="WP_220561007.1">
    <property type="nucleotide sequence ID" value="NZ_CP074133.1"/>
</dbReference>
<feature type="coiled-coil region" evidence="2">
    <location>
        <begin position="69"/>
        <end position="106"/>
    </location>
</feature>
<dbReference type="SUPFAM" id="SSF89082">
    <property type="entry name" value="Antibiotic binding domain of TipA-like multidrug resistance regulators"/>
    <property type="match status" value="1"/>
</dbReference>
<dbReference type="SUPFAM" id="SSF46955">
    <property type="entry name" value="Putative DNA-binding domain"/>
    <property type="match status" value="1"/>
</dbReference>
<gene>
    <name evidence="4" type="ORF">KGD84_15125</name>
</gene>
<evidence type="ECO:0000259" key="3">
    <source>
        <dbReference type="PROSITE" id="PS50937"/>
    </source>
</evidence>
<dbReference type="InterPro" id="IPR009061">
    <property type="entry name" value="DNA-bd_dom_put_sf"/>
</dbReference>
<proteinExistence type="predicted"/>
<dbReference type="SMART" id="SM00422">
    <property type="entry name" value="HTH_MERR"/>
    <property type="match status" value="1"/>
</dbReference>
<keyword evidence="1" id="KW-0238">DNA-binding</keyword>
<dbReference type="Proteomes" id="UP000676079">
    <property type="component" value="Chromosome"/>
</dbReference>
<accession>A0ABX8BTW7</accession>
<dbReference type="CDD" id="cd01106">
    <property type="entry name" value="HTH_TipAL-Mta"/>
    <property type="match status" value="1"/>
</dbReference>
<organism evidence="4 5">
    <name type="scientific">Nocardiopsis changdeensis</name>
    <dbReference type="NCBI Taxonomy" id="2831969"/>
    <lineage>
        <taxon>Bacteria</taxon>
        <taxon>Bacillati</taxon>
        <taxon>Actinomycetota</taxon>
        <taxon>Actinomycetes</taxon>
        <taxon>Streptosporangiales</taxon>
        <taxon>Nocardiopsidaceae</taxon>
        <taxon>Nocardiopsis</taxon>
    </lineage>
</organism>
<evidence type="ECO:0000313" key="5">
    <source>
        <dbReference type="Proteomes" id="UP000676079"/>
    </source>
</evidence>
<keyword evidence="2" id="KW-0175">Coiled coil</keyword>
<protein>
    <submittedName>
        <fullName evidence="4">MerR family transcriptional regulator</fullName>
    </submittedName>
</protein>
<dbReference type="PRINTS" id="PR00040">
    <property type="entry name" value="HTHMERR"/>
</dbReference>
<evidence type="ECO:0000256" key="1">
    <source>
        <dbReference type="ARBA" id="ARBA00023125"/>
    </source>
</evidence>
<name>A0ABX8BTW7_9ACTN</name>
<dbReference type="Gene3D" id="1.10.1660.10">
    <property type="match status" value="1"/>
</dbReference>
<evidence type="ECO:0000313" key="4">
    <source>
        <dbReference type="EMBL" id="QUX25452.1"/>
    </source>
</evidence>
<dbReference type="Pfam" id="PF07739">
    <property type="entry name" value="TipAS"/>
    <property type="match status" value="1"/>
</dbReference>
<sequence length="251" mass="28623">MEWTIGELAARADVSSRTLRHYDEVGLLSPSRTGPGGLRHYGPEQVARLQRILLLRRTGMGLADIGRVLAEEVDEAEGLRAHIAALEQERERIDRYIREVRHTLRAREEGVDPCPDVMFEGFNDRYRDGVVERWGEEAFRAGNEWWHDKSVREQREWKRATEALVADWAAASREGAAPDSDRAQELAARHVEWLAIPGTPVHAGDRERSIAMVTCLADTYVEDPAFARTYGDREGAEFVREALRLYARTRM</sequence>
<evidence type="ECO:0000256" key="2">
    <source>
        <dbReference type="SAM" id="Coils"/>
    </source>
</evidence>
<dbReference type="InterPro" id="IPR012925">
    <property type="entry name" value="TipAS_dom"/>
</dbReference>
<dbReference type="InterPro" id="IPR000551">
    <property type="entry name" value="MerR-type_HTH_dom"/>
</dbReference>
<dbReference type="Gene3D" id="1.10.490.50">
    <property type="entry name" value="Antibiotic binding domain of TipA-like multidrug resistance regulators"/>
    <property type="match status" value="1"/>
</dbReference>
<dbReference type="PANTHER" id="PTHR30204:SF93">
    <property type="entry name" value="HTH MERR-TYPE DOMAIN-CONTAINING PROTEIN"/>
    <property type="match status" value="1"/>
</dbReference>
<dbReference type="PROSITE" id="PS50937">
    <property type="entry name" value="HTH_MERR_2"/>
    <property type="match status" value="1"/>
</dbReference>
<dbReference type="Pfam" id="PF13411">
    <property type="entry name" value="MerR_1"/>
    <property type="match status" value="1"/>
</dbReference>
<dbReference type="PROSITE" id="PS00552">
    <property type="entry name" value="HTH_MERR_1"/>
    <property type="match status" value="1"/>
</dbReference>
<feature type="domain" description="HTH merR-type" evidence="3">
    <location>
        <begin position="1"/>
        <end position="71"/>
    </location>
</feature>